<dbReference type="GO" id="GO:0005886">
    <property type="term" value="C:plasma membrane"/>
    <property type="evidence" value="ECO:0007669"/>
    <property type="project" value="TreeGrafter"/>
</dbReference>
<keyword evidence="4 6" id="KW-1133">Transmembrane helix</keyword>
<dbReference type="GeneID" id="111135954"/>
<gene>
    <name evidence="9" type="primary">LOC111135954</name>
</gene>
<evidence type="ECO:0000256" key="1">
    <source>
        <dbReference type="ARBA" id="ARBA00004141"/>
    </source>
</evidence>
<dbReference type="Gene3D" id="1.20.1740.10">
    <property type="entry name" value="Amino acid/polyamine transporter I"/>
    <property type="match status" value="2"/>
</dbReference>
<feature type="transmembrane region" description="Helical" evidence="6">
    <location>
        <begin position="313"/>
        <end position="339"/>
    </location>
</feature>
<evidence type="ECO:0000313" key="9">
    <source>
        <dbReference type="RefSeq" id="XP_022342153.1"/>
    </source>
</evidence>
<feature type="domain" description="Cationic amino acid transporter C-terminal" evidence="7">
    <location>
        <begin position="564"/>
        <end position="614"/>
    </location>
</feature>
<feature type="transmembrane region" description="Helical" evidence="6">
    <location>
        <begin position="264"/>
        <end position="287"/>
    </location>
</feature>
<organism evidence="8 9">
    <name type="scientific">Crassostrea virginica</name>
    <name type="common">Eastern oyster</name>
    <dbReference type="NCBI Taxonomy" id="6565"/>
    <lineage>
        <taxon>Eukaryota</taxon>
        <taxon>Metazoa</taxon>
        <taxon>Spiralia</taxon>
        <taxon>Lophotrochozoa</taxon>
        <taxon>Mollusca</taxon>
        <taxon>Bivalvia</taxon>
        <taxon>Autobranchia</taxon>
        <taxon>Pteriomorphia</taxon>
        <taxon>Ostreida</taxon>
        <taxon>Ostreoidea</taxon>
        <taxon>Ostreidae</taxon>
        <taxon>Crassostrea</taxon>
    </lineage>
</organism>
<feature type="transmembrane region" description="Helical" evidence="6">
    <location>
        <begin position="530"/>
        <end position="553"/>
    </location>
</feature>
<evidence type="ECO:0000256" key="2">
    <source>
        <dbReference type="ARBA" id="ARBA00022448"/>
    </source>
</evidence>
<evidence type="ECO:0000256" key="3">
    <source>
        <dbReference type="ARBA" id="ARBA00022692"/>
    </source>
</evidence>
<keyword evidence="5 6" id="KW-0472">Membrane</keyword>
<dbReference type="Proteomes" id="UP000694844">
    <property type="component" value="Chromosome 5"/>
</dbReference>
<dbReference type="InterPro" id="IPR029485">
    <property type="entry name" value="CAT_C"/>
</dbReference>
<dbReference type="Pfam" id="PF13520">
    <property type="entry name" value="AA_permease_2"/>
    <property type="match status" value="1"/>
</dbReference>
<dbReference type="KEGG" id="cvn:111135954"/>
<proteinExistence type="predicted"/>
<dbReference type="PANTHER" id="PTHR43243">
    <property type="entry name" value="INNER MEMBRANE TRANSPORTER YGJI-RELATED"/>
    <property type="match status" value="1"/>
</dbReference>
<dbReference type="PANTHER" id="PTHR43243:SF4">
    <property type="entry name" value="CATIONIC AMINO ACID TRANSPORTER 4"/>
    <property type="match status" value="1"/>
</dbReference>
<protein>
    <submittedName>
        <fullName evidence="9">High affinity cationic amino acid transporter 1-like</fullName>
    </submittedName>
</protein>
<keyword evidence="3 6" id="KW-0812">Transmembrane</keyword>
<feature type="transmembrane region" description="Helical" evidence="6">
    <location>
        <begin position="360"/>
        <end position="377"/>
    </location>
</feature>
<feature type="transmembrane region" description="Helical" evidence="6">
    <location>
        <begin position="166"/>
        <end position="182"/>
    </location>
</feature>
<feature type="transmembrane region" description="Helical" evidence="6">
    <location>
        <begin position="223"/>
        <end position="243"/>
    </location>
</feature>
<dbReference type="Pfam" id="PF13906">
    <property type="entry name" value="AA_permease_C"/>
    <property type="match status" value="1"/>
</dbReference>
<evidence type="ECO:0000259" key="7">
    <source>
        <dbReference type="Pfam" id="PF13906"/>
    </source>
</evidence>
<dbReference type="GO" id="GO:0015171">
    <property type="term" value="F:amino acid transmembrane transporter activity"/>
    <property type="evidence" value="ECO:0007669"/>
    <property type="project" value="TreeGrafter"/>
</dbReference>
<keyword evidence="8" id="KW-1185">Reference proteome</keyword>
<sequence length="633" mass="70092">MMTRCRKIFSAIARKKTVDNKRLLETGLKRQLNVPDVLGIGFGGSIGLGIYVLITYVARQVAGPAVVLSALIAAVAAALSALCFTEFSLRLPRAGSAYFYSYATIGEFCGFIVGWTMILEHSIGVAIATKAWSQYLGHLTNNSLPRLMNESFHWSDGQYFDQSPDLIAVVVLIISTITLLIGTKVSTVINCVLCILGGVIVFCIICVGFFHVNHDNWTGEEDFFRFGIQGILAGASILIYPFLAVDAIANTSEEQKNPLRNFPALFTIVVSLTVISMVAVSVALTLMSPSHFFSDIAGVAMAFEDRHIQGARYVFSVGALIFLFATTTSLLFTIPRLLYSLSRDGLLPDFLGDLTLKDRIPVKAILLSFCLSLVLILSCKLCLLLSMLGTGTLLTFFLVSLCVLSLRYQQNNIGMIQEYEDPNEEECITEFSYPSYDNKHFQADQDDMLSYKDSPRTGRPRDSTYKKLNSIVSMTSVGSESTLFPLSMTDLIEPSPTSWLISAMCIVVYVISSIVISLMVIFGWKFIYKGSWWAIFLLIVILGTMAVSAFILCKQPQNHSKLLYKTPGVPILPLLSLTFNIFLLTSLPLNAFMRFITWLLIGAVIYFSFGIHKSKEQIPDEQEVVLYEVNESS</sequence>
<dbReference type="AlphaFoldDB" id="A0A8B8EQU4"/>
<dbReference type="PIRSF" id="PIRSF006060">
    <property type="entry name" value="AA_transporter"/>
    <property type="match status" value="1"/>
</dbReference>
<name>A0A8B8EQU4_CRAVI</name>
<dbReference type="OrthoDB" id="3900342at2759"/>
<evidence type="ECO:0000256" key="6">
    <source>
        <dbReference type="SAM" id="Phobius"/>
    </source>
</evidence>
<accession>A0A8B8EQU4</accession>
<evidence type="ECO:0000313" key="8">
    <source>
        <dbReference type="Proteomes" id="UP000694844"/>
    </source>
</evidence>
<feature type="transmembrane region" description="Helical" evidence="6">
    <location>
        <begin position="64"/>
        <end position="85"/>
    </location>
</feature>
<reference evidence="9" key="1">
    <citation type="submission" date="2025-08" db="UniProtKB">
        <authorList>
            <consortium name="RefSeq"/>
        </authorList>
    </citation>
    <scope>IDENTIFICATION</scope>
    <source>
        <tissue evidence="9">Whole sample</tissue>
    </source>
</reference>
<evidence type="ECO:0000256" key="5">
    <source>
        <dbReference type="ARBA" id="ARBA00023136"/>
    </source>
</evidence>
<dbReference type="RefSeq" id="XP_022342153.1">
    <property type="nucleotide sequence ID" value="XM_022486445.1"/>
</dbReference>
<comment type="subcellular location">
    <subcellularLocation>
        <location evidence="1">Membrane</location>
        <topology evidence="1">Multi-pass membrane protein</topology>
    </subcellularLocation>
</comment>
<feature type="transmembrane region" description="Helical" evidence="6">
    <location>
        <begin position="591"/>
        <end position="609"/>
    </location>
</feature>
<feature type="transmembrane region" description="Helical" evidence="6">
    <location>
        <begin position="383"/>
        <end position="406"/>
    </location>
</feature>
<feature type="transmembrane region" description="Helical" evidence="6">
    <location>
        <begin position="97"/>
        <end position="118"/>
    </location>
</feature>
<feature type="transmembrane region" description="Helical" evidence="6">
    <location>
        <begin position="189"/>
        <end position="211"/>
    </location>
</feature>
<feature type="transmembrane region" description="Helical" evidence="6">
    <location>
        <begin position="37"/>
        <end position="58"/>
    </location>
</feature>
<keyword evidence="2" id="KW-0813">Transport</keyword>
<feature type="transmembrane region" description="Helical" evidence="6">
    <location>
        <begin position="499"/>
        <end position="524"/>
    </location>
</feature>
<feature type="transmembrane region" description="Helical" evidence="6">
    <location>
        <begin position="562"/>
        <end position="585"/>
    </location>
</feature>
<evidence type="ECO:0000256" key="4">
    <source>
        <dbReference type="ARBA" id="ARBA00022989"/>
    </source>
</evidence>
<dbReference type="InterPro" id="IPR002293">
    <property type="entry name" value="AA/rel_permease1"/>
</dbReference>